<reference evidence="4 5" key="2">
    <citation type="submission" date="2016-05" db="EMBL/GenBank/DDBJ databases">
        <title>Lineage-specific infection strategies underlie the spectrum of fungal disease in amphibians.</title>
        <authorList>
            <person name="Cuomo C.A."/>
            <person name="Farrer R.A."/>
            <person name="James T."/>
            <person name="Longcore J."/>
            <person name="Birren B."/>
        </authorList>
    </citation>
    <scope>NUCLEOTIDE SEQUENCE [LARGE SCALE GENOMIC DNA]</scope>
    <source>
        <strain evidence="4 5">JEL423</strain>
    </source>
</reference>
<dbReference type="Proteomes" id="UP000077115">
    <property type="component" value="Unassembled WGS sequence"/>
</dbReference>
<organism evidence="4 5">
    <name type="scientific">Batrachochytrium dendrobatidis (strain JEL423)</name>
    <dbReference type="NCBI Taxonomy" id="403673"/>
    <lineage>
        <taxon>Eukaryota</taxon>
        <taxon>Fungi</taxon>
        <taxon>Fungi incertae sedis</taxon>
        <taxon>Chytridiomycota</taxon>
        <taxon>Chytridiomycota incertae sedis</taxon>
        <taxon>Chytridiomycetes</taxon>
        <taxon>Rhizophydiales</taxon>
        <taxon>Rhizophydiales incertae sedis</taxon>
        <taxon>Batrachochytrium</taxon>
    </lineage>
</organism>
<evidence type="ECO:0000313" key="5">
    <source>
        <dbReference type="Proteomes" id="UP000077115"/>
    </source>
</evidence>
<feature type="chain" id="PRO_5008077223" evidence="3">
    <location>
        <begin position="21"/>
        <end position="239"/>
    </location>
</feature>
<evidence type="ECO:0000256" key="1">
    <source>
        <dbReference type="SAM" id="Coils"/>
    </source>
</evidence>
<evidence type="ECO:0000256" key="2">
    <source>
        <dbReference type="SAM" id="MobiDB-lite"/>
    </source>
</evidence>
<gene>
    <name evidence="4" type="ORF">BDEG_28712</name>
</gene>
<comment type="caution">
    <text evidence="4">The sequence shown here is derived from an EMBL/GenBank/DDBJ whole genome shotgun (WGS) entry which is preliminary data.</text>
</comment>
<dbReference type="PROSITE" id="PS51257">
    <property type="entry name" value="PROKAR_LIPOPROTEIN"/>
    <property type="match status" value="1"/>
</dbReference>
<keyword evidence="3" id="KW-0732">Signal</keyword>
<evidence type="ECO:0000313" key="4">
    <source>
        <dbReference type="EMBL" id="OAJ32832.1"/>
    </source>
</evidence>
<feature type="coiled-coil region" evidence="1">
    <location>
        <begin position="104"/>
        <end position="131"/>
    </location>
</feature>
<dbReference type="EMBL" id="AATT01000317">
    <property type="protein sequence ID" value="OAJ32832.1"/>
    <property type="molecule type" value="Genomic_DNA"/>
</dbReference>
<feature type="signal peptide" evidence="3">
    <location>
        <begin position="1"/>
        <end position="20"/>
    </location>
</feature>
<name>A0A177VZR5_BATDL</name>
<dbReference type="VEuPathDB" id="FungiDB:BDEG_28712"/>
<dbReference type="AlphaFoldDB" id="A0A177VZR5"/>
<accession>A0A177VZR5</accession>
<evidence type="ECO:0000256" key="3">
    <source>
        <dbReference type="SAM" id="SignalP"/>
    </source>
</evidence>
<sequence>MKLSIAILSSILFACSVTVANPVLDSSTTSTATSTLSASPSATATSTSSASPSATATSGTSHSKSLDPYTVYMNNCYPISFDALKMIQLLALDSRKLDRLSKDISKKNAKIDERKKMVSELKKEIDHFKNDPLSTESDTVELESTLTSHNKASRKLRKGLSILFKKHSRTCQETTELRRQLKGYFMEHHSSEEIITGGGPYLNRYPVFTSCFRSFYNGVLQRLPILKYGAILEDPSVWQ</sequence>
<feature type="region of interest" description="Disordered" evidence="2">
    <location>
        <begin position="30"/>
        <end position="62"/>
    </location>
</feature>
<reference evidence="4 5" key="1">
    <citation type="submission" date="2006-10" db="EMBL/GenBank/DDBJ databases">
        <title>The Genome Sequence of Batrachochytrium dendrobatidis JEL423.</title>
        <authorList>
            <consortium name="The Broad Institute Genome Sequencing Platform"/>
            <person name="Birren B."/>
            <person name="Lander E."/>
            <person name="Galagan J."/>
            <person name="Cuomo C."/>
            <person name="Devon K."/>
            <person name="Jaffe D."/>
            <person name="Butler J."/>
            <person name="Alvarez P."/>
            <person name="Gnerre S."/>
            <person name="Grabherr M."/>
            <person name="Kleber M."/>
            <person name="Mauceli E."/>
            <person name="Brockman W."/>
            <person name="Young S."/>
            <person name="LaButti K."/>
            <person name="Sykes S."/>
            <person name="DeCaprio D."/>
            <person name="Crawford M."/>
            <person name="Koehrsen M."/>
            <person name="Engels R."/>
            <person name="Montgomery P."/>
            <person name="Pearson M."/>
            <person name="Howarth C."/>
            <person name="Larson L."/>
            <person name="White J."/>
            <person name="O'Leary S."/>
            <person name="Kodira C."/>
            <person name="Zeng Q."/>
            <person name="Yandava C."/>
            <person name="Alvarado L."/>
            <person name="Longcore J."/>
            <person name="James T."/>
        </authorList>
    </citation>
    <scope>NUCLEOTIDE SEQUENCE [LARGE SCALE GENOMIC DNA]</scope>
    <source>
        <strain evidence="4 5">JEL423</strain>
    </source>
</reference>
<proteinExistence type="predicted"/>
<keyword evidence="1" id="KW-0175">Coiled coil</keyword>
<protein>
    <submittedName>
        <fullName evidence="4">Uncharacterized protein</fullName>
    </submittedName>
</protein>